<protein>
    <submittedName>
        <fullName evidence="1">Uncharacterized protein</fullName>
    </submittedName>
</protein>
<proteinExistence type="predicted"/>
<evidence type="ECO:0000313" key="1">
    <source>
        <dbReference type="EMBL" id="DAE32913.1"/>
    </source>
</evidence>
<accession>A0A8S5RP61</accession>
<dbReference type="EMBL" id="BK059130">
    <property type="protein sequence ID" value="DAE32913.1"/>
    <property type="molecule type" value="Genomic_DNA"/>
</dbReference>
<name>A0A8S5RP61_9VIRU</name>
<reference evidence="1" key="1">
    <citation type="journal article" date="2021" name="Proc. Natl. Acad. Sci. U.S.A.">
        <title>A Catalog of Tens of Thousands of Viruses from Human Metagenomes Reveals Hidden Associations with Chronic Diseases.</title>
        <authorList>
            <person name="Tisza M.J."/>
            <person name="Buck C.B."/>
        </authorList>
    </citation>
    <scope>NUCLEOTIDE SEQUENCE</scope>
    <source>
        <strain evidence="1">CtBS918</strain>
    </source>
</reference>
<sequence length="265" mass="29804">MLKSEKFYCKTNSLKDKNFDFGGYVRTSVRNKELSVLQDKKSYKDSKKALEDAHADIDILTCDESIINTVLKNDAGQFIKDRNEVVALKEEIASLPITIDQVTALCPTDRVHITLMAHAIYKNVQLDADIFDTEKGGVDISKAVQAYYSKGSIKDLKDALRPVFNKLIGSEGDYFYGIKTKKSDFTDKDLRNFLAPFGGSAKREQTKSKKDGVETITFKDFNYTDKSGNKKVQIAAFTTLCAVILDNASKHEVIKPEEEKKKETK</sequence>
<organism evidence="1">
    <name type="scientific">virus sp. ctBS918</name>
    <dbReference type="NCBI Taxonomy" id="2825807"/>
    <lineage>
        <taxon>Viruses</taxon>
    </lineage>
</organism>